<dbReference type="PANTHER" id="PTHR43877:SF2">
    <property type="entry name" value="AMINOALKYLPHOSPHONATE N-ACETYLTRANSFERASE-RELATED"/>
    <property type="match status" value="1"/>
</dbReference>
<evidence type="ECO:0000256" key="2">
    <source>
        <dbReference type="ARBA" id="ARBA00022737"/>
    </source>
</evidence>
<evidence type="ECO:0000313" key="7">
    <source>
        <dbReference type="Proteomes" id="UP000313948"/>
    </source>
</evidence>
<feature type="binding site" evidence="4">
    <location>
        <position position="173"/>
    </location>
    <ligand>
        <name>1D-myo-inositol 2-(L-cysteinylamino)-2-deoxy-alpha-D-glucopyranoside</name>
        <dbReference type="ChEBI" id="CHEBI:58887"/>
    </ligand>
</feature>
<comment type="similarity">
    <text evidence="4">Belongs to the acetyltransferase family. MshD subfamily.</text>
</comment>
<feature type="binding site" evidence="4">
    <location>
        <position position="222"/>
    </location>
    <ligand>
        <name>1D-myo-inositol 2-(L-cysteinylamino)-2-deoxy-alpha-D-glucopyranoside</name>
        <dbReference type="ChEBI" id="CHEBI:58887"/>
    </ligand>
</feature>
<feature type="binding site" evidence="4">
    <location>
        <position position="215"/>
    </location>
    <ligand>
        <name>1D-myo-inositol 2-(L-cysteinylamino)-2-deoxy-alpha-D-glucopyranoside</name>
        <dbReference type="ChEBI" id="CHEBI:58887"/>
    </ligand>
</feature>
<evidence type="ECO:0000313" key="6">
    <source>
        <dbReference type="EMBL" id="QDB80393.1"/>
    </source>
</evidence>
<feature type="binding site" evidence="4">
    <location>
        <begin position="265"/>
        <end position="270"/>
    </location>
    <ligand>
        <name>acetyl-CoA</name>
        <dbReference type="ChEBI" id="CHEBI:57288"/>
        <label>2</label>
    </ligand>
</feature>
<dbReference type="SUPFAM" id="SSF55729">
    <property type="entry name" value="Acyl-CoA N-acyltransferases (Nat)"/>
    <property type="match status" value="1"/>
</dbReference>
<feature type="domain" description="N-acetyltransferase" evidence="5">
    <location>
        <begin position="146"/>
        <end position="288"/>
    </location>
</feature>
<feature type="binding site" evidence="4">
    <location>
        <position position="260"/>
    </location>
    <ligand>
        <name>1D-myo-inositol 2-(L-cysteinylamino)-2-deoxy-alpha-D-glucopyranoside</name>
        <dbReference type="ChEBI" id="CHEBI:58887"/>
    </ligand>
</feature>
<dbReference type="PROSITE" id="PS51186">
    <property type="entry name" value="GNAT"/>
    <property type="match status" value="2"/>
</dbReference>
<dbReference type="InterPro" id="IPR050832">
    <property type="entry name" value="Bact_Acetyltransf"/>
</dbReference>
<gene>
    <name evidence="4 6" type="primary">mshD</name>
    <name evidence="6" type="ORF">FE251_14145</name>
</gene>
<feature type="binding site" evidence="4">
    <location>
        <begin position="73"/>
        <end position="75"/>
    </location>
    <ligand>
        <name>acetyl-CoA</name>
        <dbReference type="ChEBI" id="CHEBI:57288"/>
        <label>1</label>
    </ligand>
</feature>
<dbReference type="GO" id="GO:0035447">
    <property type="term" value="F:mycothiol synthase activity"/>
    <property type="evidence" value="ECO:0007669"/>
    <property type="project" value="UniProtKB-EC"/>
</dbReference>
<dbReference type="InterPro" id="IPR017813">
    <property type="entry name" value="Mycothiol_AcTrfase"/>
</dbReference>
<evidence type="ECO:0000256" key="3">
    <source>
        <dbReference type="ARBA" id="ARBA00023315"/>
    </source>
</evidence>
<dbReference type="EC" id="2.3.1.189" evidence="4"/>
<feature type="binding site" evidence="4">
    <location>
        <begin position="226"/>
        <end position="228"/>
    </location>
    <ligand>
        <name>acetyl-CoA</name>
        <dbReference type="ChEBI" id="CHEBI:57288"/>
        <label>2</label>
    </ligand>
</feature>
<comment type="caution">
    <text evidence="4">Lacks conserved residue(s) required for the propagation of feature annotation.</text>
</comment>
<dbReference type="Pfam" id="PF13508">
    <property type="entry name" value="Acetyltransf_7"/>
    <property type="match status" value="1"/>
</dbReference>
<comment type="catalytic activity">
    <reaction evidence="4">
        <text>1D-myo-inositol 2-(L-cysteinylamino)-2-deoxy-alpha-D-glucopyranoside + acetyl-CoA = mycothiol + CoA + H(+)</text>
        <dbReference type="Rhea" id="RHEA:26172"/>
        <dbReference type="ChEBI" id="CHEBI:15378"/>
        <dbReference type="ChEBI" id="CHEBI:16768"/>
        <dbReference type="ChEBI" id="CHEBI:57287"/>
        <dbReference type="ChEBI" id="CHEBI:57288"/>
        <dbReference type="ChEBI" id="CHEBI:58887"/>
        <dbReference type="EC" id="2.3.1.189"/>
    </reaction>
</comment>
<accession>A0ABX5VS88</accession>
<organism evidence="6 7">
    <name type="scientific">Georgenia wutianyii</name>
    <dbReference type="NCBI Taxonomy" id="2585135"/>
    <lineage>
        <taxon>Bacteria</taxon>
        <taxon>Bacillati</taxon>
        <taxon>Actinomycetota</taxon>
        <taxon>Actinomycetes</taxon>
        <taxon>Micrococcales</taxon>
        <taxon>Bogoriellaceae</taxon>
        <taxon>Georgenia</taxon>
    </lineage>
</organism>
<dbReference type="EMBL" id="CP040899">
    <property type="protein sequence ID" value="QDB80393.1"/>
    <property type="molecule type" value="Genomic_DNA"/>
</dbReference>
<dbReference type="HAMAP" id="MF_01698">
    <property type="entry name" value="MshD"/>
    <property type="match status" value="1"/>
</dbReference>
<dbReference type="CDD" id="cd04301">
    <property type="entry name" value="NAT_SF"/>
    <property type="match status" value="1"/>
</dbReference>
<evidence type="ECO:0000256" key="4">
    <source>
        <dbReference type="HAMAP-Rule" id="MF_01698"/>
    </source>
</evidence>
<dbReference type="NCBIfam" id="TIGR03448">
    <property type="entry name" value="mycothiol_MshD"/>
    <property type="match status" value="1"/>
</dbReference>
<dbReference type="PANTHER" id="PTHR43877">
    <property type="entry name" value="AMINOALKYLPHOSPHONATE N-ACETYLTRANSFERASE-RELATED-RELATED"/>
    <property type="match status" value="1"/>
</dbReference>
<dbReference type="PIRSF" id="PIRSF021524">
    <property type="entry name" value="MSH_acetyltransferase"/>
    <property type="match status" value="1"/>
</dbReference>
<dbReference type="Pfam" id="PF00583">
    <property type="entry name" value="Acetyltransf_1"/>
    <property type="match status" value="1"/>
</dbReference>
<dbReference type="RefSeq" id="WP_139949091.1">
    <property type="nucleotide sequence ID" value="NZ_CP040899.1"/>
</dbReference>
<evidence type="ECO:0000259" key="5">
    <source>
        <dbReference type="PROSITE" id="PS51186"/>
    </source>
</evidence>
<keyword evidence="1 4" id="KW-0808">Transferase</keyword>
<dbReference type="Gene3D" id="3.40.630.30">
    <property type="match status" value="1"/>
</dbReference>
<keyword evidence="2 4" id="KW-0677">Repeat</keyword>
<protein>
    <recommendedName>
        <fullName evidence="4">Mycothiol acetyltransferase</fullName>
        <shortName evidence="4">MSH acetyltransferase</shortName>
        <ecNumber evidence="4">2.3.1.189</ecNumber>
    </recommendedName>
    <alternativeName>
        <fullName evidence="4">Mycothiol synthase</fullName>
    </alternativeName>
</protein>
<keyword evidence="3 4" id="KW-0012">Acyltransferase</keyword>
<dbReference type="InterPro" id="IPR000182">
    <property type="entry name" value="GNAT_dom"/>
</dbReference>
<dbReference type="Proteomes" id="UP000313948">
    <property type="component" value="Chromosome"/>
</dbReference>
<comment type="subunit">
    <text evidence="4">Monomer.</text>
</comment>
<keyword evidence="7" id="KW-1185">Reference proteome</keyword>
<feature type="domain" description="N-acetyltransferase" evidence="5">
    <location>
        <begin position="8"/>
        <end position="133"/>
    </location>
</feature>
<feature type="binding site" evidence="4">
    <location>
        <position position="36"/>
    </location>
    <ligand>
        <name>1D-myo-inositol 2-(L-cysteinylamino)-2-deoxy-alpha-D-glucopyranoside</name>
        <dbReference type="ChEBI" id="CHEBI:58887"/>
    </ligand>
</feature>
<name>A0ABX5VS88_9MICO</name>
<evidence type="ECO:0000256" key="1">
    <source>
        <dbReference type="ARBA" id="ARBA00022679"/>
    </source>
</evidence>
<proteinExistence type="inferred from homology"/>
<reference evidence="6 7" key="1">
    <citation type="submission" date="2019-05" db="EMBL/GenBank/DDBJ databases">
        <title>Georgenia *** sp. nov., and Georgenia *** sp. nov., isolated from the intestinal contents of plateau pika (Ochotona curzoniae) in the Qinghai-Tibet plateau of China.</title>
        <authorList>
            <person name="Tian Z."/>
        </authorList>
    </citation>
    <scope>NUCLEOTIDE SEQUENCE [LARGE SCALE GENOMIC DNA]</scope>
    <source>
        <strain evidence="6 7">Z294</strain>
    </source>
</reference>
<comment type="function">
    <text evidence="4">Catalyzes the transfer of acetyl from acetyl-CoA to desacetylmycothiol (Cys-GlcN-Ins) to form mycothiol.</text>
</comment>
<dbReference type="InterPro" id="IPR016181">
    <property type="entry name" value="Acyl_CoA_acyltransferase"/>
</dbReference>
<sequence length="288" mass="31086">MAPVHGTGLTGPATPDAVLRLAAEVTAADGVAPLNEESTLAVRHGSAGHRHHWLAEGDTLLGYAVEDGVSGELCVHPDHRRRGLGRRLLDTVLAAAPDVALWAHGDLPGAQALARSARLRVTRELWQMVRDLGPGDAEPPATGDDAEVRTFVVGQDEDAWVALNAAAFASHPEQGRMTAEDLRLREQEDWFDPTLLWLAHEPGRPQALLASMWVKPEGPDAEIYALGVAPHAQGRGLGGRLTAVALGEMRRRGLRRATLYVEGDNTPAIRTYRRAGFDRSALDVQYAR</sequence>